<evidence type="ECO:0000313" key="6">
    <source>
        <dbReference type="Proteomes" id="UP000325243"/>
    </source>
</evidence>
<dbReference type="InterPro" id="IPR036390">
    <property type="entry name" value="WH_DNA-bd_sf"/>
</dbReference>
<dbReference type="Gene3D" id="1.10.10.10">
    <property type="entry name" value="Winged helix-like DNA-binding domain superfamily/Winged helix DNA-binding domain"/>
    <property type="match status" value="1"/>
</dbReference>
<sequence length="152" mass="16888">MAPIDRSDERCSIARSLEVIGQKWSLLIVREAFRGRTRFADIRSRLGVAPDVLTDRLARLVDAGILERRPYREAGEREREEYVLTDAGRALKPVLASIIEWGDEYRPSGHGPASIYTAGGRPVRLAFLDEDGVEHAPDEVVSIPGPGARRPD</sequence>
<dbReference type="PROSITE" id="PS51118">
    <property type="entry name" value="HTH_HXLR"/>
    <property type="match status" value="1"/>
</dbReference>
<dbReference type="GO" id="GO:0003677">
    <property type="term" value="F:DNA binding"/>
    <property type="evidence" value="ECO:0007669"/>
    <property type="project" value="UniProtKB-KW"/>
</dbReference>
<organism evidence="5 6">
    <name type="scientific">Agromyces mariniharenae</name>
    <dbReference type="NCBI Taxonomy" id="2604423"/>
    <lineage>
        <taxon>Bacteria</taxon>
        <taxon>Bacillati</taxon>
        <taxon>Actinomycetota</taxon>
        <taxon>Actinomycetes</taxon>
        <taxon>Micrococcales</taxon>
        <taxon>Microbacteriaceae</taxon>
        <taxon>Agromyces</taxon>
    </lineage>
</organism>
<dbReference type="InterPro" id="IPR002577">
    <property type="entry name" value="HTH_HxlR"/>
</dbReference>
<dbReference type="EMBL" id="VSSB01000001">
    <property type="protein sequence ID" value="TYL52827.1"/>
    <property type="molecule type" value="Genomic_DNA"/>
</dbReference>
<protein>
    <submittedName>
        <fullName evidence="5">Helix-turn-helix transcriptional regulator</fullName>
    </submittedName>
</protein>
<keyword evidence="2" id="KW-0238">DNA-binding</keyword>
<evidence type="ECO:0000256" key="3">
    <source>
        <dbReference type="ARBA" id="ARBA00023163"/>
    </source>
</evidence>
<keyword evidence="1" id="KW-0805">Transcription regulation</keyword>
<dbReference type="SUPFAM" id="SSF46785">
    <property type="entry name" value="Winged helix' DNA-binding domain"/>
    <property type="match status" value="1"/>
</dbReference>
<evidence type="ECO:0000256" key="1">
    <source>
        <dbReference type="ARBA" id="ARBA00023015"/>
    </source>
</evidence>
<dbReference type="Proteomes" id="UP000325243">
    <property type="component" value="Unassembled WGS sequence"/>
</dbReference>
<dbReference type="RefSeq" id="WP_148732290.1">
    <property type="nucleotide sequence ID" value="NZ_VSSB01000001.1"/>
</dbReference>
<evidence type="ECO:0000259" key="4">
    <source>
        <dbReference type="PROSITE" id="PS51118"/>
    </source>
</evidence>
<evidence type="ECO:0000313" key="5">
    <source>
        <dbReference type="EMBL" id="TYL52827.1"/>
    </source>
</evidence>
<evidence type="ECO:0000256" key="2">
    <source>
        <dbReference type="ARBA" id="ARBA00023125"/>
    </source>
</evidence>
<reference evidence="5 6" key="1">
    <citation type="submission" date="2019-08" db="EMBL/GenBank/DDBJ databases">
        <authorList>
            <person name="Hu J."/>
        </authorList>
    </citation>
    <scope>NUCLEOTIDE SEQUENCE [LARGE SCALE GENOMIC DNA]</scope>
    <source>
        <strain evidence="5 6">NEAU-184</strain>
    </source>
</reference>
<gene>
    <name evidence="5" type="ORF">FYC51_03560</name>
</gene>
<dbReference type="Pfam" id="PF01638">
    <property type="entry name" value="HxlR"/>
    <property type="match status" value="1"/>
</dbReference>
<keyword evidence="3" id="KW-0804">Transcription</keyword>
<dbReference type="InterPro" id="IPR036388">
    <property type="entry name" value="WH-like_DNA-bd_sf"/>
</dbReference>
<keyword evidence="6" id="KW-1185">Reference proteome</keyword>
<dbReference type="AlphaFoldDB" id="A0A5S4V147"/>
<feature type="domain" description="HTH hxlR-type" evidence="4">
    <location>
        <begin position="11"/>
        <end position="110"/>
    </location>
</feature>
<name>A0A5S4V147_9MICO</name>
<accession>A0A5S4V147</accession>
<proteinExistence type="predicted"/>
<comment type="caution">
    <text evidence="5">The sequence shown here is derived from an EMBL/GenBank/DDBJ whole genome shotgun (WGS) entry which is preliminary data.</text>
</comment>
<dbReference type="PANTHER" id="PTHR33204:SF18">
    <property type="entry name" value="TRANSCRIPTIONAL REGULATORY PROTEIN"/>
    <property type="match status" value="1"/>
</dbReference>
<dbReference type="PANTHER" id="PTHR33204">
    <property type="entry name" value="TRANSCRIPTIONAL REGULATOR, MARR FAMILY"/>
    <property type="match status" value="1"/>
</dbReference>